<dbReference type="Proteomes" id="UP001281024">
    <property type="component" value="Unassembled WGS sequence"/>
</dbReference>
<dbReference type="EMBL" id="WERV01000004">
    <property type="protein sequence ID" value="MDV7715267.1"/>
    <property type="molecule type" value="Genomic_DNA"/>
</dbReference>
<dbReference type="RefSeq" id="WP_317768232.1">
    <property type="nucleotide sequence ID" value="NZ_WERV01000004.1"/>
</dbReference>
<protein>
    <submittedName>
        <fullName evidence="1">Uncharacterized protein</fullName>
    </submittedName>
</protein>
<dbReference type="InterPro" id="IPR029052">
    <property type="entry name" value="Metallo-depent_PP-like"/>
</dbReference>
<evidence type="ECO:0000313" key="2">
    <source>
        <dbReference type="Proteomes" id="UP001281024"/>
    </source>
</evidence>
<evidence type="ECO:0000313" key="1">
    <source>
        <dbReference type="EMBL" id="MDV7715267.1"/>
    </source>
</evidence>
<accession>A0AAJ2P483</accession>
<proteinExistence type="predicted"/>
<gene>
    <name evidence="1" type="ORF">GA838_05785</name>
</gene>
<dbReference type="SUPFAM" id="SSF56300">
    <property type="entry name" value="Metallo-dependent phosphatases"/>
    <property type="match status" value="1"/>
</dbReference>
<reference evidence="1" key="1">
    <citation type="submission" date="2019-10" db="EMBL/GenBank/DDBJ databases">
        <title>Malate fermentation in French cider.</title>
        <authorList>
            <person name="Cousin F.J."/>
            <person name="Medina Fernandez S."/>
            <person name="Misery B."/>
            <person name="Laplace J.-M."/>
            <person name="Cretenet M."/>
        </authorList>
    </citation>
    <scope>NUCLEOTIDE SEQUENCE</scope>
    <source>
        <strain evidence="1">UCMA15129</strain>
    </source>
</reference>
<comment type="caution">
    <text evidence="1">The sequence shown here is derived from an EMBL/GenBank/DDBJ whole genome shotgun (WGS) entry which is preliminary data.</text>
</comment>
<name>A0AAJ2P483_OENOE</name>
<dbReference type="AlphaFoldDB" id="A0AAJ2P483"/>
<organism evidence="1 2">
    <name type="scientific">Oenococcus oeni</name>
    <name type="common">Leuconostoc oenos</name>
    <dbReference type="NCBI Taxonomy" id="1247"/>
    <lineage>
        <taxon>Bacteria</taxon>
        <taxon>Bacillati</taxon>
        <taxon>Bacillota</taxon>
        <taxon>Bacilli</taxon>
        <taxon>Lactobacillales</taxon>
        <taxon>Lactobacillaceae</taxon>
        <taxon>Oenococcus</taxon>
    </lineage>
</organism>
<sequence length="401" mass="46370">MRWTKDILEKAKSLKNQDLSYPKTAKKLNKEFNISVSASSVNHALLDYQRGKYHFNDEKKPKDMELKSKIRINEDGSEESTTLIKMTEEQAKSKEFVLRAHGFNSSEWSIVNVVNNLWQQHSIQDGTVDLYQSKIIVKPKTGLTLEEQLAFLTENVKSLQLPDVKRSLSTGNLVIPLADMHWGIMTFKDYLPILKRLIEIIQQGYNRIVIEQLGDYYHSDQINSSQTVKATQLNEVDMPKAIHDGEKFMFTLIETAYQYCNHLSVKYVGGNHSYDLEYMFEELLRLKYPQVDVDINNGYRDAYLLDRVGIIISHGDKALNKIPMLFASEFSDIWAKANYRESHNGHYHFSKDIDSNGVVNRQIPVLKKGDSYEYENGLTMSAKRMEAFEYYPDGPKAVYYI</sequence>